<dbReference type="InterPro" id="IPR002909">
    <property type="entry name" value="IPT_dom"/>
</dbReference>
<evidence type="ECO:0000256" key="8">
    <source>
        <dbReference type="SAM" id="SignalP"/>
    </source>
</evidence>
<dbReference type="InterPro" id="IPR037524">
    <property type="entry name" value="PA14/GLEYA"/>
</dbReference>
<evidence type="ECO:0008006" key="12">
    <source>
        <dbReference type="Google" id="ProtNLM"/>
    </source>
</evidence>
<dbReference type="Pfam" id="PF10162">
    <property type="entry name" value="G8"/>
    <property type="match status" value="2"/>
</dbReference>
<dbReference type="SMART" id="SM01225">
    <property type="entry name" value="G8"/>
    <property type="match status" value="2"/>
</dbReference>
<feature type="compositionally biased region" description="Basic and acidic residues" evidence="6">
    <location>
        <begin position="3969"/>
        <end position="3980"/>
    </location>
</feature>
<keyword evidence="5" id="KW-0325">Glycoprotein</keyword>
<dbReference type="PhylomeDB" id="A0A0G4ICS1"/>
<evidence type="ECO:0000259" key="10">
    <source>
        <dbReference type="PROSITE" id="PS51820"/>
    </source>
</evidence>
<accession>A0A0G4ICS1</accession>
<reference evidence="11" key="1">
    <citation type="submission" date="2014-11" db="EMBL/GenBank/DDBJ databases">
        <authorList>
            <person name="Otto D Thomas"/>
            <person name="Naeem Raeece"/>
        </authorList>
    </citation>
    <scope>NUCLEOTIDE SEQUENCE</scope>
</reference>
<feature type="region of interest" description="Disordered" evidence="6">
    <location>
        <begin position="3850"/>
        <end position="3887"/>
    </location>
</feature>
<feature type="compositionally biased region" description="Polar residues" evidence="6">
    <location>
        <begin position="3851"/>
        <end position="3873"/>
    </location>
</feature>
<dbReference type="PROSITE" id="PS51820">
    <property type="entry name" value="PA14"/>
    <property type="match status" value="1"/>
</dbReference>
<evidence type="ECO:0000313" key="11">
    <source>
        <dbReference type="EMBL" id="CEM54976.1"/>
    </source>
</evidence>
<dbReference type="VEuPathDB" id="CryptoDB:Cvel_13196"/>
<feature type="domain" description="G8" evidence="9">
    <location>
        <begin position="1883"/>
        <end position="2010"/>
    </location>
</feature>
<dbReference type="Gene3D" id="2.60.120.1560">
    <property type="match status" value="1"/>
</dbReference>
<dbReference type="Gene3D" id="2.60.120.260">
    <property type="entry name" value="Galactose-binding domain-like"/>
    <property type="match status" value="1"/>
</dbReference>
<dbReference type="PANTHER" id="PTHR46769">
    <property type="entry name" value="POLYCYSTIC KIDNEY AND HEPATIC DISEASE 1 (AUTOSOMAL RECESSIVE)-LIKE 1"/>
    <property type="match status" value="1"/>
</dbReference>
<dbReference type="GO" id="GO:0005886">
    <property type="term" value="C:plasma membrane"/>
    <property type="evidence" value="ECO:0007669"/>
    <property type="project" value="UniProtKB-SubCell"/>
</dbReference>
<dbReference type="PROSITE" id="PS51484">
    <property type="entry name" value="G8"/>
    <property type="match status" value="2"/>
</dbReference>
<name>A0A0G4ICS1_9ALVE</name>
<feature type="region of interest" description="Disordered" evidence="6">
    <location>
        <begin position="3952"/>
        <end position="3980"/>
    </location>
</feature>
<keyword evidence="7" id="KW-0812">Transmembrane</keyword>
<protein>
    <recommendedName>
        <fullName evidence="12">PA14 domain-containing protein</fullName>
    </recommendedName>
</protein>
<keyword evidence="4" id="KW-0677">Repeat</keyword>
<dbReference type="InterPro" id="IPR052387">
    <property type="entry name" value="Fibrocystin"/>
</dbReference>
<dbReference type="InterPro" id="IPR011050">
    <property type="entry name" value="Pectin_lyase_fold/virulence"/>
</dbReference>
<evidence type="ECO:0000256" key="7">
    <source>
        <dbReference type="SAM" id="Phobius"/>
    </source>
</evidence>
<keyword evidence="7" id="KW-0472">Membrane</keyword>
<feature type="compositionally biased region" description="Polar residues" evidence="6">
    <location>
        <begin position="4006"/>
        <end position="4021"/>
    </location>
</feature>
<dbReference type="EMBL" id="CDMZ01005834">
    <property type="protein sequence ID" value="CEM54976.1"/>
    <property type="molecule type" value="Genomic_DNA"/>
</dbReference>
<dbReference type="InterPro" id="IPR055401">
    <property type="entry name" value="CEMIP_beta-hel_dom"/>
</dbReference>
<dbReference type="InterPro" id="IPR012334">
    <property type="entry name" value="Pectin_lyas_fold"/>
</dbReference>
<gene>
    <name evidence="11" type="ORF">Cvel_13196</name>
</gene>
<feature type="domain" description="G8" evidence="9">
    <location>
        <begin position="2739"/>
        <end position="2862"/>
    </location>
</feature>
<evidence type="ECO:0000256" key="2">
    <source>
        <dbReference type="ARBA" id="ARBA00022475"/>
    </source>
</evidence>
<proteinExistence type="predicted"/>
<dbReference type="InterPro" id="IPR019316">
    <property type="entry name" value="G8_domain"/>
</dbReference>
<feature type="transmembrane region" description="Helical" evidence="7">
    <location>
        <begin position="3895"/>
        <end position="3921"/>
    </location>
</feature>
<evidence type="ECO:0000256" key="4">
    <source>
        <dbReference type="ARBA" id="ARBA00022737"/>
    </source>
</evidence>
<keyword evidence="2" id="KW-1003">Cell membrane</keyword>
<dbReference type="Gene3D" id="2.60.40.10">
    <property type="entry name" value="Immunoglobulins"/>
    <property type="match status" value="6"/>
</dbReference>
<comment type="subcellular location">
    <subcellularLocation>
        <location evidence="1">Cell membrane</location>
    </subcellularLocation>
</comment>
<dbReference type="Gene3D" id="2.160.20.10">
    <property type="entry name" value="Single-stranded right-handed beta-helix, Pectin lyase-like"/>
    <property type="match status" value="2"/>
</dbReference>
<dbReference type="Pfam" id="PF24606">
    <property type="entry name" value="CEMIP_beta-hel"/>
    <property type="match status" value="1"/>
</dbReference>
<dbReference type="InterPro" id="IPR013783">
    <property type="entry name" value="Ig-like_fold"/>
</dbReference>
<dbReference type="SMART" id="SM00429">
    <property type="entry name" value="IPT"/>
    <property type="match status" value="5"/>
</dbReference>
<dbReference type="InterPro" id="IPR014756">
    <property type="entry name" value="Ig_E-set"/>
</dbReference>
<feature type="domain" description="PA14" evidence="10">
    <location>
        <begin position="307"/>
        <end position="466"/>
    </location>
</feature>
<dbReference type="PANTHER" id="PTHR46769:SF2">
    <property type="entry name" value="FIBROCYSTIN-L ISOFORM 2 PRECURSOR-RELATED"/>
    <property type="match status" value="1"/>
</dbReference>
<evidence type="ECO:0000256" key="6">
    <source>
        <dbReference type="SAM" id="MobiDB-lite"/>
    </source>
</evidence>
<dbReference type="CDD" id="cd00603">
    <property type="entry name" value="IPT_PCSR"/>
    <property type="match status" value="3"/>
</dbReference>
<feature type="region of interest" description="Disordered" evidence="6">
    <location>
        <begin position="4048"/>
        <end position="4113"/>
    </location>
</feature>
<evidence type="ECO:0000256" key="3">
    <source>
        <dbReference type="ARBA" id="ARBA00022729"/>
    </source>
</evidence>
<keyword evidence="3 8" id="KW-0732">Signal</keyword>
<evidence type="ECO:0000256" key="5">
    <source>
        <dbReference type="ARBA" id="ARBA00023180"/>
    </source>
</evidence>
<organism evidence="11">
    <name type="scientific">Chromera velia CCMP2878</name>
    <dbReference type="NCBI Taxonomy" id="1169474"/>
    <lineage>
        <taxon>Eukaryota</taxon>
        <taxon>Sar</taxon>
        <taxon>Alveolata</taxon>
        <taxon>Colpodellida</taxon>
        <taxon>Chromeraceae</taxon>
        <taxon>Chromera</taxon>
    </lineage>
</organism>
<dbReference type="SUPFAM" id="SSF81296">
    <property type="entry name" value="E set domains"/>
    <property type="match status" value="4"/>
</dbReference>
<feature type="compositionally biased region" description="Polar residues" evidence="6">
    <location>
        <begin position="4049"/>
        <end position="4061"/>
    </location>
</feature>
<dbReference type="SUPFAM" id="SSF51126">
    <property type="entry name" value="Pectin lyase-like"/>
    <property type="match status" value="1"/>
</dbReference>
<evidence type="ECO:0000259" key="9">
    <source>
        <dbReference type="PROSITE" id="PS51484"/>
    </source>
</evidence>
<sequence>MVIRSAALLAALFVGVVDSFVGINSMVGRQASIEGDSKLIIYGYGFQRGGLDGSTFVYVGAQPCDVVDYHTTDTVVECRTRPAPPGQEEKSLDVSVYTVAPTEAGQATSSGFYYREWATPHISSIHAETVSGAEMLIKGDFKNDEYEVINAFLGGYRCMLLSDEEQSEDRRWTIRCEVQDLLEAGEYNLTVTTDPANQETDNAYGRARYEMGAVQVNPKTGTVFTTVVAPLVESVSPTTSGSLGGGNVTITGTSFSEAPANITVTLDGVPCEVLESSRNQIVCKAGAKGVASVNPNGWTRPTGPFSPGPRGLAYKKYDRDVNTLGDAVFKDSNFEEGGVYMYDLDSPVTGNNFAEELLGYFEPPFTGTYRFLCSGDDVVEVMLSTSEDPANLAPACSVFQNTNSYYDLEVPDQRGSPVSLTAGQKYFFRARHWESWGGEGMKIAAVIENAASSPASWPAAFVEATSPRAVKVIRVVEDPASNDTCAGFYDISVDGVSVGTGGAQWNATDGAVENIFSTLGHEVNAFEGPTRGDVRRKYVLFETAGANPTVAVTPISLVGCTVSVTDIQGPTPTAATVDPLPVHWFRKAVKGDAPVVDVVVNGIVAEHTAAKADSVELSAEFFSYNPALDVAATAVSPTTVTLGTSLSVTLSNLPGGITADGVKVFVGPAPCAVTSLAGSSVTCTVGAGLKGTHAISVLVDGVGLADVSGVPAVTYTVSVSQITPVAGSLAGGAEVTIVGGGFPAAGNETDIAVLVGANPCTVKSSSFDTLVCITPEVPSDIVSNIFVDGIDSGVGYSYETAKTPTVSSVSPAVVPASTSKTVRMSTTGMPDWHYLDGTTNSDANAPVQVNFGNRHCRLLLSNATDVICRLSRADPDYAGDSNLAPSISVYDWGLAKLGAPSLGIESGFKIDSISSSVGSLHGGNKLIIKGAGFSEDANPTGVDAWNIKFAARYTWHSKKWAEIRLPCNVDTATATDSYVECTLASLCELGDPTGKSVQTNDEEAAYKVCSEELELPGVINMTVNGINAECTSCNFTVTPSVTNKVTNMDVTSGKAGDVVTFTMDVAANSNRSAVAEMHLGSKAQVVVPCAAPVYSGSTATVACTVTEFPAAQLAVNLRIAGDGYAAGLETASFTNTLSLSAVLGRAMSVYGGRKIKLEGHGFSSVASENIVKNAAGGMCTVVSSSYSAIECIAPAFDGSWPSSDVEVSDLTVTVSGQDESFWNTGASTSAAGHHHARRLSLTDGKRRLSNLRQLDQEDVILHPAHRMTHAHHRRAMSGAGAMRFNHHDVHGLPECGRWENPEERFDDKAAAWEVQAVSMLNEEFESQRDVLMERRLAEIEVVENAALHDDIDAEEMETRMLGSVSIKGWANHALDQHAKGSRRRRLSTPALPVGLTATSASCTQACDCQLSYAKALTPQVTVSQASTVATYTLEAGSAPLDLSGVDLTTTVSACAAAGETGAPTALTAAVRLLEYEVAVTTPTASTLEADLATFPAGTYENNALGVQATGGFGNIRVTGMITLSASVSTLTGTSSSFEGGAKFSLSGSGFPNSASESEDLKVRVCGHEAEIASVSPTTIEFLTPEVLPKKTLDLLEGQGVVFPTVRLEHSAIIGDSSSGFEKVFDLEESTRSTVSRSGCYFGIDMGTDFLGVVKQISYWPDYGDSDREKYVGGMFQVSSDADHSTATWTTLHTISDKPQEGWNTVSLTATEGRLFRYVPPSSGVGAGFCYMNELKFEGVKTVSQTPNADGSQLSCPVEVSLKVADSTAISTITAPSNLLYATVATPLISSVSPTMGSSLGGETVTLTGSNFGTDTATTTVELNGVPCAVQTATATQVTCVTGARQSTKPFGVTMKFETADRGVALAMDASVDYRYLDRWSDLQTWADFNQPVDGDYVIIPNGQAVLLDEDTPKLGQLLVQGQLIVDRRDIKIDVYYFWMAGGEFELGTEASPFEQKAEIVLRGDRWKNIELPHNIGVKMLVATPNSFWNTQGRIDVHGKPRIRTWTRLDATASAGSNSITLVEPVDWADGEYVVLTHRSSMGKTEVLRVASLSNGGRTVTFYETLQHTHEVERYTHSDGTYKEAYLGCEAGLLSRNVIIHGDELSQAQKFGSHLAAQHGAMLKLENAEIYDCGQQGILGRYCSHWHMPNKLEEAYIRANSIHHSFQRAVTIHAVDYARIQDNVAYHVAGHSIFVEDAIETNNVIEGNLVVFTIRNPVLLSGDMKPASFWTPTPTNIWRHNVAAGSVSWGYWFELVGSPTGPSRGKRANFCPSSESLQEFHNNTAHANSIGLRIYPVYLPKSPACGGSGGSPQWYTDLNSHHNGQGIFHRNVGDVHHRDHQLIENGEAFFWKKFPNMYFDQPANLQHVLAVGDISGSGRSGISAPQFEYWWMDDVTLMNFGNGRALAGCSSCDSDTDFSQGAFTYRTRNMKYPGSNVHVTWRSPFKEIFWDMDGTLTGAGANTFTTPSYEFSAAHPACSAGGSQVDSGIICTVPVRKIEFRDYEPREIARKDIMLYSMAQPDPATPNPDPKNDTVGDGWDGIPFRPRDFSGWAVPAPVGRWYNVTWRSSVQANFQKMKIVYSTKEYVQNSPVDYLSEWMGMTAAFDDHRHHFEVSVPDFNPEFNEPVSDWSSMPNMRIFGLGFNDTTQNYTAADVNDPSLPFGTHVLPEGPENTGPEKGVQMGTWSVMLGTNDIHPNSTIDAFEDPFTLAVKARECPEEGCYAPPPLGNLGAPQNWSDPTAWPMGRLPMEGEDVVIGPTSWIVLDIVPPKLGAMSIQGRLEFSTTHGDLTLQYDTMIVWGQLIIGSPEFPMLSKATLIAHGNERTLDMVVDEGLFLGNKGIAVVGHVIMYGKEYSTTWTRMASSAAAGSSLLSLEGDMVTAGWAVGDEIVIGASEYDFNTVEKKTISVIASDGTTTDITLSTPLSSAHGSVTTTANGETVTLKTPVGHLSRSIEVTGAPDIPGSTYGAHMSVVSMKPYQKRYGQADLNFVQFSNGGKQGREYGALNFDYSLIDLDPAYPAEVRANATNLVKGCSFDLFNYGIIVERTEAVQLLDNVLFNAKRYAIETFRTAVGATITGNLAVGTFRDPEETQNLWLAPYAAFFLNAPAAAVRNNMASGSEDTGFVFVAQNCDSNWAADGSGSAASVSGNEVSGALIGAYMFPEIGQQCARITGWKVWKAAHIGIFAGDTSASIEVDGVVTSDSHIGLSLDQVNSGISWISVKNSLFIGTTSASTCSESTTCRAHDAGDTFATSCNSVFGEGVRRVGIKVPQQTNRAKTCHVDPEGRTMDCRPPTMPTRMCSLPWDGIYGVRGGDRLVMKFEDSAFVNFHASNCGMSDYAIAHSPEQIDYMPELEFERTTFENTDDAAKFSLNTQGCWTGGLGVGHLCDAVGAMVGRDIDGSLLGRGANTVFNPAQAAMAVEDAPACTQDTTLGVNVCPGEVTRMLTFRTLDMDAGRRMVPMTLTREVNGQNKTVAMQGMQKKEPCSLRGHYALVSAPVTPGKEYYVTLAGVNPKSARIHFFSEDPNERILLKFFYVKPMKLHVFRSGEQTRDQTLSYTTHPNITDPHGAHVLDPQERHFYIVLTGAPGASKGTNYVDIRTVPVVQLTMVLDVHEADFSGANLGSNIATLLALDPSRMKVADPERLGFRRLSEDEAAARGLQANTTYVQVVADVEPTGGSTANSDAGMQQQVAQQQSLASSMQGQIAQITNTVAATNGVATVHSITIDAPSNCAGDECGPSIDPSSISFTGDTDPDAGKIGGTVTFTPAYDETDITGYQIWWSTSSGRRLQQTGSSDGTANSMLGAVTLVNGQAVYEYVIPSGTEIPSGATALSVHSANTEGKSSGLYLSFTEDGSNTDGSQGETAETARVGTTTPEEDNNDGVVTEGESPLQDTGVAIALVVGVAVGGAAILLFGVFLYWYFVRRRMRVKTHAFTRRQHSALAISGLEGGRKKSVKPQFSRVGTYEPDSPDSKFEGKDDKDNDKVKQWDFAYQRYLEWAEDQGMAGTGTNKAHQSGDSTPSGEGSPKGGMYSNLASPANVHVTFRDKQASRNFDTGASQYEDSPTRRDSRARGAGLAISDIFKSQNMAKSQKSEHSQVLLESDGPSEVSGDAPQ</sequence>
<dbReference type="CDD" id="cd00102">
    <property type="entry name" value="IPT"/>
    <property type="match status" value="2"/>
</dbReference>
<feature type="chain" id="PRO_5005192869" description="PA14 domain-containing protein" evidence="8">
    <location>
        <begin position="20"/>
        <end position="4113"/>
    </location>
</feature>
<feature type="signal peptide" evidence="8">
    <location>
        <begin position="1"/>
        <end position="19"/>
    </location>
</feature>
<evidence type="ECO:0000256" key="1">
    <source>
        <dbReference type="ARBA" id="ARBA00004236"/>
    </source>
</evidence>
<keyword evidence="7" id="KW-1133">Transmembrane helix</keyword>
<dbReference type="Pfam" id="PF01833">
    <property type="entry name" value="TIG"/>
    <property type="match status" value="6"/>
</dbReference>
<feature type="region of interest" description="Disordered" evidence="6">
    <location>
        <begin position="4004"/>
        <end position="4033"/>
    </location>
</feature>